<evidence type="ECO:0000256" key="5">
    <source>
        <dbReference type="ARBA" id="ARBA00022741"/>
    </source>
</evidence>
<dbReference type="OrthoDB" id="10253702at2759"/>
<dbReference type="GO" id="GO:0005829">
    <property type="term" value="C:cytosol"/>
    <property type="evidence" value="ECO:0007669"/>
    <property type="project" value="InterPro"/>
</dbReference>
<dbReference type="PANTHER" id="PTHR10977:SF3">
    <property type="entry name" value="DIPHOSPHOMEVALONATE DECARBOXYLASE"/>
    <property type="match status" value="1"/>
</dbReference>
<dbReference type="Proteomes" id="UP000789759">
    <property type="component" value="Unassembled WGS sequence"/>
</dbReference>
<dbReference type="GO" id="GO:0016126">
    <property type="term" value="P:sterol biosynthetic process"/>
    <property type="evidence" value="ECO:0007669"/>
    <property type="project" value="UniProtKB-KW"/>
</dbReference>
<accession>A0A9N8VR03</accession>
<proteinExistence type="inferred from homology"/>
<evidence type="ECO:0000256" key="13">
    <source>
        <dbReference type="SAM" id="MobiDB-lite"/>
    </source>
</evidence>
<evidence type="ECO:0000313" key="16">
    <source>
        <dbReference type="EMBL" id="CAG8463668.1"/>
    </source>
</evidence>
<dbReference type="GO" id="GO:0005524">
    <property type="term" value="F:ATP binding"/>
    <property type="evidence" value="ECO:0007669"/>
    <property type="project" value="UniProtKB-KW"/>
</dbReference>
<dbReference type="SUPFAM" id="SSF55060">
    <property type="entry name" value="GHMP Kinase, C-terminal domain"/>
    <property type="match status" value="1"/>
</dbReference>
<dbReference type="FunFam" id="3.30.230.10:FF:000018">
    <property type="entry name" value="Diphosphomevalonate decarboxylase"/>
    <property type="match status" value="1"/>
</dbReference>
<dbReference type="PANTHER" id="PTHR10977">
    <property type="entry name" value="DIPHOSPHOMEVALONATE DECARBOXYLASE"/>
    <property type="match status" value="1"/>
</dbReference>
<evidence type="ECO:0000256" key="10">
    <source>
        <dbReference type="ARBA" id="ARBA00023166"/>
    </source>
</evidence>
<dbReference type="InterPro" id="IPR014721">
    <property type="entry name" value="Ribsml_uS5_D2-typ_fold_subgr"/>
</dbReference>
<feature type="domain" description="Diphosphomevalonate decarboxylase-like N-terminal" evidence="15">
    <location>
        <begin position="238"/>
        <end position="409"/>
    </location>
</feature>
<dbReference type="InterPro" id="IPR036554">
    <property type="entry name" value="GHMP_kinase_C_sf"/>
</dbReference>
<evidence type="ECO:0000256" key="9">
    <source>
        <dbReference type="ARBA" id="ARBA00023098"/>
    </source>
</evidence>
<keyword evidence="5" id="KW-0547">Nucleotide-binding</keyword>
<dbReference type="InterPro" id="IPR053859">
    <property type="entry name" value="MVD-like_N"/>
</dbReference>
<evidence type="ECO:0000256" key="4">
    <source>
        <dbReference type="ARBA" id="ARBA00022516"/>
    </source>
</evidence>
<comment type="similarity">
    <text evidence="2">Belongs to the diphosphomevalonate decarboxylase family.</text>
</comment>
<feature type="compositionally biased region" description="Polar residues" evidence="13">
    <location>
        <begin position="54"/>
        <end position="68"/>
    </location>
</feature>
<keyword evidence="17" id="KW-1185">Reference proteome</keyword>
<keyword evidence="4" id="KW-0444">Lipid biosynthesis</keyword>
<keyword evidence="7" id="KW-0752">Steroid biosynthesis</keyword>
<sequence>MLTEGVEDESKGFVETIKDQTKTELTKGQKESELMKDETESELIKEQTEGEIVNGQTENELMKNQTKNGFAKDQTKNELTKDQTRNEFMKDQTKNEIIKDQTDNDALPQEKFANQNDQKKIQESISQGQITKAKIKKVRFGEITECQLDKDPSYNEPSQSSRFYEKRHHKIERYHKIERHHKIEKTDVTLSPEKASKLFGKLGLAEAWEKFVSPKSQNKKRTKAYLRKRLAEKQMLKTVIKYWGKRDETLILPTNSSLSVTLSQDQLHSKTTIRASPDFEKTRLWLNGVDVDIEKNKRLQNCLREVRRLRKEYEEKLRKDKGPDNVLTLSEYNLHICSENNFPTAAGLASSASGFACLTYTLSQLYELPISTTELSKIARQGSGSACRSLFGGFVAWEMGSRDDGSDSQAVQIAPRDHWPELEALICIVSDTKKGVSSTEGMQNTVNTSTLLRHRIEHVVPVRMRSMIDAIRERDFQKFAEITMQDSNQFHAVCLDTFPPIFYLNDVSRAIIRVITEYNSSNSEKKLKAAYTFDAGPNAVIYTTSENIPEIINLIAKYFPGNDDVKNYFSDPFQLFVGKTIGCQPLPLGFNDQIIPVFPKGSVKQILHTKVDDGPKIVVGESDGLLNKQGWPKRLK</sequence>
<evidence type="ECO:0000256" key="8">
    <source>
        <dbReference type="ARBA" id="ARBA00023011"/>
    </source>
</evidence>
<evidence type="ECO:0000313" key="17">
    <source>
        <dbReference type="Proteomes" id="UP000789759"/>
    </source>
</evidence>
<dbReference type="EC" id="4.1.1.33" evidence="3"/>
<dbReference type="EMBL" id="CAJVQA010000233">
    <property type="protein sequence ID" value="CAG8463668.1"/>
    <property type="molecule type" value="Genomic_DNA"/>
</dbReference>
<name>A0A9N8VR03_9GLOM</name>
<evidence type="ECO:0000259" key="14">
    <source>
        <dbReference type="Pfam" id="PF18376"/>
    </source>
</evidence>
<dbReference type="GO" id="GO:0019287">
    <property type="term" value="P:isopentenyl diphosphate biosynthetic process, mevalonate pathway"/>
    <property type="evidence" value="ECO:0007669"/>
    <property type="project" value="InterPro"/>
</dbReference>
<organism evidence="16 17">
    <name type="scientific">Cetraspora pellucida</name>
    <dbReference type="NCBI Taxonomy" id="1433469"/>
    <lineage>
        <taxon>Eukaryota</taxon>
        <taxon>Fungi</taxon>
        <taxon>Fungi incertae sedis</taxon>
        <taxon>Mucoromycota</taxon>
        <taxon>Glomeromycotina</taxon>
        <taxon>Glomeromycetes</taxon>
        <taxon>Diversisporales</taxon>
        <taxon>Gigasporaceae</taxon>
        <taxon>Cetraspora</taxon>
    </lineage>
</organism>
<feature type="compositionally biased region" description="Basic and acidic residues" evidence="13">
    <location>
        <begin position="73"/>
        <end position="102"/>
    </location>
</feature>
<dbReference type="AlphaFoldDB" id="A0A9N8VR03"/>
<feature type="region of interest" description="Disordered" evidence="13">
    <location>
        <begin position="24"/>
        <end position="125"/>
    </location>
</feature>
<evidence type="ECO:0000256" key="7">
    <source>
        <dbReference type="ARBA" id="ARBA00022955"/>
    </source>
</evidence>
<evidence type="ECO:0000256" key="3">
    <source>
        <dbReference type="ARBA" id="ARBA00012296"/>
    </source>
</evidence>
<keyword evidence="9" id="KW-0443">Lipid metabolism</keyword>
<dbReference type="NCBIfam" id="TIGR01240">
    <property type="entry name" value="mevDPdecarb"/>
    <property type="match status" value="1"/>
</dbReference>
<evidence type="ECO:0000256" key="1">
    <source>
        <dbReference type="ARBA" id="ARBA00005055"/>
    </source>
</evidence>
<evidence type="ECO:0000256" key="11">
    <source>
        <dbReference type="ARBA" id="ARBA00023221"/>
    </source>
</evidence>
<dbReference type="GO" id="GO:0004163">
    <property type="term" value="F:diphosphomevalonate decarboxylase activity"/>
    <property type="evidence" value="ECO:0007669"/>
    <property type="project" value="UniProtKB-EC"/>
</dbReference>
<keyword evidence="12" id="KW-0456">Lyase</keyword>
<feature type="compositionally biased region" description="Basic and acidic residues" evidence="13">
    <location>
        <begin position="24"/>
        <end position="48"/>
    </location>
</feature>
<gene>
    <name evidence="16" type="ORF">CPELLU_LOCUS742</name>
</gene>
<dbReference type="Gene3D" id="3.30.230.10">
    <property type="match status" value="1"/>
</dbReference>
<dbReference type="Gene3D" id="3.30.70.890">
    <property type="entry name" value="GHMP kinase, C-terminal domain"/>
    <property type="match status" value="1"/>
</dbReference>
<evidence type="ECO:0000259" key="15">
    <source>
        <dbReference type="Pfam" id="PF22700"/>
    </source>
</evidence>
<reference evidence="16" key="1">
    <citation type="submission" date="2021-06" db="EMBL/GenBank/DDBJ databases">
        <authorList>
            <person name="Kallberg Y."/>
            <person name="Tangrot J."/>
            <person name="Rosling A."/>
        </authorList>
    </citation>
    <scope>NUCLEOTIDE SEQUENCE</scope>
    <source>
        <strain evidence="16">FL966</strain>
    </source>
</reference>
<dbReference type="Pfam" id="PF22700">
    <property type="entry name" value="MVD-like_N"/>
    <property type="match status" value="1"/>
</dbReference>
<evidence type="ECO:0000256" key="6">
    <source>
        <dbReference type="ARBA" id="ARBA00022840"/>
    </source>
</evidence>
<dbReference type="InterPro" id="IPR041431">
    <property type="entry name" value="Mvd1_C"/>
</dbReference>
<comment type="caution">
    <text evidence="16">The sequence shown here is derived from an EMBL/GenBank/DDBJ whole genome shotgun (WGS) entry which is preliminary data.</text>
</comment>
<dbReference type="Pfam" id="PF18376">
    <property type="entry name" value="MDD_C"/>
    <property type="match status" value="1"/>
</dbReference>
<protein>
    <recommendedName>
        <fullName evidence="3">diphosphomevalonate decarboxylase</fullName>
        <ecNumber evidence="3">4.1.1.33</ecNumber>
    </recommendedName>
</protein>
<dbReference type="FunFam" id="3.30.70.890:FF:000005">
    <property type="entry name" value="Diphosphomevalonate decarboxylase"/>
    <property type="match status" value="1"/>
</dbReference>
<dbReference type="InterPro" id="IPR020568">
    <property type="entry name" value="Ribosomal_Su5_D2-typ_SF"/>
</dbReference>
<keyword evidence="6" id="KW-0067">ATP-binding</keyword>
<keyword evidence="11" id="KW-0753">Steroid metabolism</keyword>
<dbReference type="SUPFAM" id="SSF54211">
    <property type="entry name" value="Ribosomal protein S5 domain 2-like"/>
    <property type="match status" value="1"/>
</dbReference>
<keyword evidence="10" id="KW-1207">Sterol metabolism</keyword>
<dbReference type="InterPro" id="IPR029765">
    <property type="entry name" value="Mev_diP_decarb"/>
</dbReference>
<feature type="domain" description="Mvd1 C-terminal" evidence="14">
    <location>
        <begin position="424"/>
        <end position="618"/>
    </location>
</feature>
<evidence type="ECO:0000256" key="2">
    <source>
        <dbReference type="ARBA" id="ARBA00008831"/>
    </source>
</evidence>
<comment type="pathway">
    <text evidence="1">Isoprenoid biosynthesis; isopentenyl diphosphate biosynthesis via mevalonate pathway; isopentenyl diphosphate from (R)-mevalonate: step 3/3.</text>
</comment>
<keyword evidence="8" id="KW-0756">Sterol biosynthesis</keyword>
<evidence type="ECO:0000256" key="12">
    <source>
        <dbReference type="ARBA" id="ARBA00023239"/>
    </source>
</evidence>